<evidence type="ECO:0000313" key="1">
    <source>
        <dbReference type="EMBL" id="MDQ0215798.1"/>
    </source>
</evidence>
<keyword evidence="2" id="KW-1185">Reference proteome</keyword>
<dbReference type="InterPro" id="IPR012340">
    <property type="entry name" value="NA-bd_OB-fold"/>
</dbReference>
<sequence length="35" mass="3999">MWSWNIQKIRDGEPLGGRTNAADDFTTIEDDDFLA</sequence>
<dbReference type="Gene3D" id="2.40.50.140">
    <property type="entry name" value="Nucleic acid-binding proteins"/>
    <property type="match status" value="1"/>
</dbReference>
<proteinExistence type="predicted"/>
<reference evidence="1" key="1">
    <citation type="submission" date="2023-07" db="EMBL/GenBank/DDBJ databases">
        <title>Genomic Encyclopedia of Type Strains, Phase IV (KMG-IV): sequencing the most valuable type-strain genomes for metagenomic binning, comparative biology and taxonomic classification.</title>
        <authorList>
            <person name="Goeker M."/>
        </authorList>
    </citation>
    <scope>NUCLEOTIDE SEQUENCE</scope>
    <source>
        <strain evidence="1">DSM 23947</strain>
    </source>
</reference>
<dbReference type="AlphaFoldDB" id="A0AAJ1SZL6"/>
<accession>A0AAJ1SZL6</accession>
<gene>
    <name evidence="1" type="ORF">J2S13_002218</name>
</gene>
<evidence type="ECO:0000313" key="2">
    <source>
        <dbReference type="Proteomes" id="UP001237207"/>
    </source>
</evidence>
<dbReference type="InterPro" id="IPR022595">
    <property type="entry name" value="Enc34_ssDNA-bd"/>
</dbReference>
<dbReference type="EMBL" id="JAUSUC010000027">
    <property type="protein sequence ID" value="MDQ0215798.1"/>
    <property type="molecule type" value="Genomic_DNA"/>
</dbReference>
<comment type="caution">
    <text evidence="1">The sequence shown here is derived from an EMBL/GenBank/DDBJ whole genome shotgun (WGS) entry which is preliminary data.</text>
</comment>
<name>A0AAJ1SZL6_9BACI</name>
<protein>
    <submittedName>
        <fullName evidence="1">Uncharacterized protein</fullName>
    </submittedName>
</protein>
<organism evidence="1 2">
    <name type="scientific">Oikeobacillus pervagus</name>
    <dbReference type="NCBI Taxonomy" id="1325931"/>
    <lineage>
        <taxon>Bacteria</taxon>
        <taxon>Bacillati</taxon>
        <taxon>Bacillota</taxon>
        <taxon>Bacilli</taxon>
        <taxon>Bacillales</taxon>
        <taxon>Bacillaceae</taxon>
        <taxon>Oikeobacillus</taxon>
    </lineage>
</organism>
<dbReference type="Proteomes" id="UP001237207">
    <property type="component" value="Unassembled WGS sequence"/>
</dbReference>
<dbReference type="Pfam" id="PF10991">
    <property type="entry name" value="Enc34_ssDNA-bd"/>
    <property type="match status" value="1"/>
</dbReference>